<gene>
    <name evidence="5" type="ORF">GTW23_02735</name>
</gene>
<evidence type="ECO:0000256" key="2">
    <source>
        <dbReference type="ARBA" id="ARBA00023125"/>
    </source>
</evidence>
<accession>A0ABT1CLJ6</accession>
<dbReference type="EMBL" id="JAAAML010000001">
    <property type="protein sequence ID" value="MCO6407079.1"/>
    <property type="molecule type" value="Genomic_DNA"/>
</dbReference>
<dbReference type="PROSITE" id="PS00041">
    <property type="entry name" value="HTH_ARAC_FAMILY_1"/>
    <property type="match status" value="1"/>
</dbReference>
<evidence type="ECO:0000313" key="5">
    <source>
        <dbReference type="EMBL" id="MCO6407079.1"/>
    </source>
</evidence>
<dbReference type="SUPFAM" id="SSF46689">
    <property type="entry name" value="Homeodomain-like"/>
    <property type="match status" value="2"/>
</dbReference>
<dbReference type="Gene3D" id="1.10.10.60">
    <property type="entry name" value="Homeodomain-like"/>
    <property type="match status" value="2"/>
</dbReference>
<dbReference type="PANTHER" id="PTHR43436">
    <property type="entry name" value="ARAC-FAMILY TRANSCRIPTIONAL REGULATOR"/>
    <property type="match status" value="1"/>
</dbReference>
<dbReference type="InterPro" id="IPR009057">
    <property type="entry name" value="Homeodomain-like_sf"/>
</dbReference>
<evidence type="ECO:0000313" key="6">
    <source>
        <dbReference type="Proteomes" id="UP001320715"/>
    </source>
</evidence>
<dbReference type="PROSITE" id="PS01124">
    <property type="entry name" value="HTH_ARAC_FAMILY_2"/>
    <property type="match status" value="1"/>
</dbReference>
<dbReference type="Proteomes" id="UP001320715">
    <property type="component" value="Unassembled WGS sequence"/>
</dbReference>
<dbReference type="Pfam" id="PF12833">
    <property type="entry name" value="HTH_18"/>
    <property type="match status" value="1"/>
</dbReference>
<keyword evidence="6" id="KW-1185">Reference proteome</keyword>
<keyword evidence="1" id="KW-0805">Transcription regulation</keyword>
<sequence>MTLQELARSVDHFAGEHAETVKGCETGIAGLFVHRQTRPSPFEATVYNPVICLNLQGCKEVTCGDRTLGFGAGQSLIVSHDVPVMARVTEASAQHPYLAIIVALDIAIIQSLCDEVGETVLDRRQASTLTANATDGRIIEAIARYFALARDPLEAKVMQPLILREIHFRLLTASHGGMLRQLMQRDSHASRISRAIGRIRSGYRAPLAVASLAAEAGMSPSSFHEHFRHVTGTTPLQYQKELRLMEARRLLSMDGLSVSSAAFEVGYESATQFSREYSRKFGAPPRNDVFRAAAASESRSL</sequence>
<dbReference type="PANTHER" id="PTHR43436:SF1">
    <property type="entry name" value="TRANSCRIPTIONAL REGULATORY PROTEIN"/>
    <property type="match status" value="1"/>
</dbReference>
<keyword evidence="3" id="KW-0804">Transcription</keyword>
<dbReference type="SMART" id="SM00342">
    <property type="entry name" value="HTH_ARAC"/>
    <property type="match status" value="1"/>
</dbReference>
<proteinExistence type="predicted"/>
<keyword evidence="2" id="KW-0238">DNA-binding</keyword>
<dbReference type="InterPro" id="IPR018060">
    <property type="entry name" value="HTH_AraC"/>
</dbReference>
<evidence type="ECO:0000256" key="3">
    <source>
        <dbReference type="ARBA" id="ARBA00023163"/>
    </source>
</evidence>
<dbReference type="Pfam" id="PF06719">
    <property type="entry name" value="AraC_N"/>
    <property type="match status" value="1"/>
</dbReference>
<feature type="domain" description="HTH araC/xylS-type" evidence="4">
    <location>
        <begin position="193"/>
        <end position="291"/>
    </location>
</feature>
<evidence type="ECO:0000256" key="1">
    <source>
        <dbReference type="ARBA" id="ARBA00023015"/>
    </source>
</evidence>
<name>A0ABT1CLJ6_9HYPH</name>
<reference evidence="5 6" key="1">
    <citation type="submission" date="2020-01" db="EMBL/GenBank/DDBJ databases">
        <title>Genomes of bacteria type strains.</title>
        <authorList>
            <person name="Chen J."/>
            <person name="Zhu S."/>
            <person name="Yang J."/>
        </authorList>
    </citation>
    <scope>NUCLEOTIDE SEQUENCE [LARGE SCALE GENOMIC DNA]</scope>
    <source>
        <strain evidence="5 6">DSM 16655</strain>
    </source>
</reference>
<comment type="caution">
    <text evidence="5">The sequence shown here is derived from an EMBL/GenBank/DDBJ whole genome shotgun (WGS) entry which is preliminary data.</text>
</comment>
<dbReference type="InterPro" id="IPR018062">
    <property type="entry name" value="HTH_AraC-typ_CS"/>
</dbReference>
<dbReference type="RefSeq" id="WP_152007727.1">
    <property type="nucleotide sequence ID" value="NZ_JAAAML010000001.1"/>
</dbReference>
<dbReference type="InterPro" id="IPR009594">
    <property type="entry name" value="Tscrpt_reg_HTH_AraC_N"/>
</dbReference>
<evidence type="ECO:0000259" key="4">
    <source>
        <dbReference type="PROSITE" id="PS01124"/>
    </source>
</evidence>
<organism evidence="5 6">
    <name type="scientific">Hoeflea alexandrii</name>
    <dbReference type="NCBI Taxonomy" id="288436"/>
    <lineage>
        <taxon>Bacteria</taxon>
        <taxon>Pseudomonadati</taxon>
        <taxon>Pseudomonadota</taxon>
        <taxon>Alphaproteobacteria</taxon>
        <taxon>Hyphomicrobiales</taxon>
        <taxon>Rhizobiaceae</taxon>
        <taxon>Hoeflea</taxon>
    </lineage>
</organism>
<protein>
    <submittedName>
        <fullName evidence="5">Helix-turn-helix domain-containing protein</fullName>
    </submittedName>
</protein>